<accession>A0A1F7YCF5</accession>
<dbReference type="PROSITE" id="PS00050">
    <property type="entry name" value="RIBOSOMAL_L23"/>
    <property type="match status" value="1"/>
</dbReference>
<protein>
    <recommendedName>
        <fullName evidence="6">Large ribosomal subunit protein uL23</fullName>
    </recommendedName>
</protein>
<evidence type="ECO:0000256" key="6">
    <source>
        <dbReference type="HAMAP-Rule" id="MF_01369"/>
    </source>
</evidence>
<dbReference type="GO" id="GO:0019843">
    <property type="term" value="F:rRNA binding"/>
    <property type="evidence" value="ECO:0007669"/>
    <property type="project" value="UniProtKB-UniRule"/>
</dbReference>
<dbReference type="Pfam" id="PF00276">
    <property type="entry name" value="Ribosomal_L23"/>
    <property type="match status" value="1"/>
</dbReference>
<dbReference type="InterPro" id="IPR001014">
    <property type="entry name" value="Ribosomal_uL23_CS"/>
</dbReference>
<organism evidence="8 9">
    <name type="scientific">Candidatus Woesebacteria bacterium RIFCSPHIGHO2_01_FULL_39_28</name>
    <dbReference type="NCBI Taxonomy" id="1802496"/>
    <lineage>
        <taxon>Bacteria</taxon>
        <taxon>Candidatus Woeseibacteriota</taxon>
    </lineage>
</organism>
<comment type="caution">
    <text evidence="8">The sequence shown here is derived from an EMBL/GenBank/DDBJ whole genome shotgun (WGS) entry which is preliminary data.</text>
</comment>
<evidence type="ECO:0000256" key="3">
    <source>
        <dbReference type="ARBA" id="ARBA00022884"/>
    </source>
</evidence>
<dbReference type="Proteomes" id="UP000178851">
    <property type="component" value="Unassembled WGS sequence"/>
</dbReference>
<dbReference type="SUPFAM" id="SSF54189">
    <property type="entry name" value="Ribosomal proteins S24e, L23 and L15e"/>
    <property type="match status" value="1"/>
</dbReference>
<dbReference type="InterPro" id="IPR012678">
    <property type="entry name" value="Ribosomal_uL23/eL15/eS24_sf"/>
</dbReference>
<evidence type="ECO:0000313" key="8">
    <source>
        <dbReference type="EMBL" id="OGM24205.1"/>
    </source>
</evidence>
<dbReference type="GO" id="GO:0003735">
    <property type="term" value="F:structural constituent of ribosome"/>
    <property type="evidence" value="ECO:0007669"/>
    <property type="project" value="InterPro"/>
</dbReference>
<evidence type="ECO:0000256" key="5">
    <source>
        <dbReference type="ARBA" id="ARBA00023274"/>
    </source>
</evidence>
<keyword evidence="3 6" id="KW-0694">RNA-binding</keyword>
<dbReference type="InterPro" id="IPR013025">
    <property type="entry name" value="Ribosomal_uL23-like"/>
</dbReference>
<dbReference type="EMBL" id="MGGI01000033">
    <property type="protein sequence ID" value="OGM24205.1"/>
    <property type="molecule type" value="Genomic_DNA"/>
</dbReference>
<keyword evidence="4 6" id="KW-0689">Ribosomal protein</keyword>
<gene>
    <name evidence="6" type="primary">rplW</name>
    <name evidence="8" type="ORF">A2627_04920</name>
</gene>
<evidence type="ECO:0000313" key="9">
    <source>
        <dbReference type="Proteomes" id="UP000178851"/>
    </source>
</evidence>
<dbReference type="HAMAP" id="MF_01369_B">
    <property type="entry name" value="Ribosomal_uL23_B"/>
    <property type="match status" value="1"/>
</dbReference>
<keyword evidence="5 6" id="KW-0687">Ribonucleoprotein</keyword>
<reference evidence="8 9" key="1">
    <citation type="journal article" date="2016" name="Nat. Commun.">
        <title>Thousands of microbial genomes shed light on interconnected biogeochemical processes in an aquifer system.</title>
        <authorList>
            <person name="Anantharaman K."/>
            <person name="Brown C.T."/>
            <person name="Hug L.A."/>
            <person name="Sharon I."/>
            <person name="Castelle C.J."/>
            <person name="Probst A.J."/>
            <person name="Thomas B.C."/>
            <person name="Singh A."/>
            <person name="Wilkins M.J."/>
            <person name="Karaoz U."/>
            <person name="Brodie E.L."/>
            <person name="Williams K.H."/>
            <person name="Hubbard S.S."/>
            <person name="Banfield J.F."/>
        </authorList>
    </citation>
    <scope>NUCLEOTIDE SEQUENCE [LARGE SCALE GENOMIC DNA]</scope>
</reference>
<evidence type="ECO:0000256" key="1">
    <source>
        <dbReference type="ARBA" id="ARBA00006700"/>
    </source>
</evidence>
<name>A0A1F7YCF5_9BACT</name>
<dbReference type="AlphaFoldDB" id="A0A1F7YCF5"/>
<dbReference type="GO" id="GO:0005840">
    <property type="term" value="C:ribosome"/>
    <property type="evidence" value="ECO:0007669"/>
    <property type="project" value="UniProtKB-KW"/>
</dbReference>
<dbReference type="Gene3D" id="3.30.70.330">
    <property type="match status" value="1"/>
</dbReference>
<evidence type="ECO:0000256" key="4">
    <source>
        <dbReference type="ARBA" id="ARBA00022980"/>
    </source>
</evidence>
<evidence type="ECO:0000256" key="7">
    <source>
        <dbReference type="RuleBase" id="RU003934"/>
    </source>
</evidence>
<keyword evidence="2 6" id="KW-0699">rRNA-binding</keyword>
<comment type="subunit">
    <text evidence="6">Part of the 50S ribosomal subunit. Contacts protein L29, and trigger factor when it is bound to the ribosome.</text>
</comment>
<comment type="function">
    <text evidence="6">One of the early assembly proteins it binds 23S rRNA. One of the proteins that surrounds the polypeptide exit tunnel on the outside of the ribosome. Forms the main docking site for trigger factor binding to the ribosome.</text>
</comment>
<comment type="similarity">
    <text evidence="1 6 7">Belongs to the universal ribosomal protein uL23 family.</text>
</comment>
<sequence length="95" mass="11158">MKVKPILTEKSLGLAKKGWYTFQVLPGFSKNEIKCAIENIFQVHVIKIRTLKYKKLIKKDYRGRVKKIKGYKRAFVKLAEKEKIDLFEEGGKKKK</sequence>
<dbReference type="InterPro" id="IPR012677">
    <property type="entry name" value="Nucleotide-bd_a/b_plait_sf"/>
</dbReference>
<dbReference type="GO" id="GO:0006412">
    <property type="term" value="P:translation"/>
    <property type="evidence" value="ECO:0007669"/>
    <property type="project" value="UniProtKB-UniRule"/>
</dbReference>
<evidence type="ECO:0000256" key="2">
    <source>
        <dbReference type="ARBA" id="ARBA00022730"/>
    </source>
</evidence>
<dbReference type="GO" id="GO:1990904">
    <property type="term" value="C:ribonucleoprotein complex"/>
    <property type="evidence" value="ECO:0007669"/>
    <property type="project" value="UniProtKB-KW"/>
</dbReference>
<proteinExistence type="inferred from homology"/>